<name>A0A0Q9ZY39_9GAMM</name>
<sequence>MTGATVDRIPLTNFPGFEIFVPSLGEQRRIAAVLFAYDDLIATNQRRIALLEDAARRLYREWFVHLRFPGHETVTVVDGVPEGWARKTLGQIAPLKYGRALKATERKDGQVPVYGSSGVVGNHDRALVDGGAIVVGRKGNVGSLYFSPEPCFPIDTVFFIDPEASTFYLLQALSNLNFISSDAAVPGLNRNYAHLLSLLVPAGEVAASFETLVAPLYSQAFQLERQKKKLARARDALLPKLMSGQLDVSGIPLPQPEAA</sequence>
<dbReference type="GO" id="GO:0003677">
    <property type="term" value="F:DNA binding"/>
    <property type="evidence" value="ECO:0007669"/>
    <property type="project" value="UniProtKB-KW"/>
</dbReference>
<dbReference type="PANTHER" id="PTHR30408:SF13">
    <property type="entry name" value="TYPE I RESTRICTION ENZYME HINDI SPECIFICITY SUBUNIT"/>
    <property type="match status" value="1"/>
</dbReference>
<dbReference type="CDD" id="cd17267">
    <property type="entry name" value="RMtype1_S_EcoAO83I-TRD1-CR1_like"/>
    <property type="match status" value="1"/>
</dbReference>
<dbReference type="Proteomes" id="UP000050836">
    <property type="component" value="Unassembled WGS sequence"/>
</dbReference>
<protein>
    <recommendedName>
        <fullName evidence="4">Type I restriction modification DNA specificity domain-containing protein</fullName>
    </recommendedName>
</protein>
<dbReference type="Gene3D" id="3.90.220.20">
    <property type="entry name" value="DNA methylase specificity domains"/>
    <property type="match status" value="2"/>
</dbReference>
<comment type="similarity">
    <text evidence="1">Belongs to the type-I restriction system S methylase family.</text>
</comment>
<dbReference type="InterPro" id="IPR052021">
    <property type="entry name" value="Type-I_RS_S_subunit"/>
</dbReference>
<evidence type="ECO:0000256" key="3">
    <source>
        <dbReference type="ARBA" id="ARBA00023125"/>
    </source>
</evidence>
<reference evidence="5 6" key="1">
    <citation type="submission" date="2015-10" db="EMBL/GenBank/DDBJ databases">
        <title>Genome sequencing and analysis of members of genus Stenotrophomonas.</title>
        <authorList>
            <person name="Patil P.P."/>
            <person name="Midha S."/>
            <person name="Patil P.B."/>
        </authorList>
    </citation>
    <scope>NUCLEOTIDE SEQUENCE [LARGE SCALE GENOMIC DNA]</scope>
    <source>
        <strain evidence="5 6">JCM 9942</strain>
    </source>
</reference>
<accession>A0A0Q9ZY39</accession>
<comment type="caution">
    <text evidence="5">The sequence shown here is derived from an EMBL/GenBank/DDBJ whole genome shotgun (WGS) entry which is preliminary data.</text>
</comment>
<evidence type="ECO:0000256" key="1">
    <source>
        <dbReference type="ARBA" id="ARBA00010923"/>
    </source>
</evidence>
<dbReference type="PANTHER" id="PTHR30408">
    <property type="entry name" value="TYPE-1 RESTRICTION ENZYME ECOKI SPECIFICITY PROTEIN"/>
    <property type="match status" value="1"/>
</dbReference>
<organism evidence="5 6">
    <name type="scientific">Stenotrophomonas pictorum JCM 9942</name>
    <dbReference type="NCBI Taxonomy" id="1236960"/>
    <lineage>
        <taxon>Bacteria</taxon>
        <taxon>Pseudomonadati</taxon>
        <taxon>Pseudomonadota</taxon>
        <taxon>Gammaproteobacteria</taxon>
        <taxon>Lysobacterales</taxon>
        <taxon>Lysobacteraceae</taxon>
        <taxon>Stenotrophomonas</taxon>
    </lineage>
</organism>
<dbReference type="InterPro" id="IPR000055">
    <property type="entry name" value="Restrct_endonuc_typeI_TRD"/>
</dbReference>
<proteinExistence type="inferred from homology"/>
<keyword evidence="2" id="KW-0680">Restriction system</keyword>
<evidence type="ECO:0000313" key="5">
    <source>
        <dbReference type="EMBL" id="KRG37791.1"/>
    </source>
</evidence>
<keyword evidence="3" id="KW-0238">DNA-binding</keyword>
<dbReference type="InterPro" id="IPR044946">
    <property type="entry name" value="Restrct_endonuc_typeI_TRD_sf"/>
</dbReference>
<keyword evidence="6" id="KW-1185">Reference proteome</keyword>
<evidence type="ECO:0000259" key="4">
    <source>
        <dbReference type="Pfam" id="PF01420"/>
    </source>
</evidence>
<gene>
    <name evidence="5" type="ORF">ARC78_15900</name>
</gene>
<evidence type="ECO:0000256" key="2">
    <source>
        <dbReference type="ARBA" id="ARBA00022747"/>
    </source>
</evidence>
<dbReference type="EMBL" id="LLXS01000069">
    <property type="protein sequence ID" value="KRG37791.1"/>
    <property type="molecule type" value="Genomic_DNA"/>
</dbReference>
<feature type="domain" description="Type I restriction modification DNA specificity" evidence="4">
    <location>
        <begin position="81"/>
        <end position="181"/>
    </location>
</feature>
<dbReference type="GO" id="GO:0009307">
    <property type="term" value="P:DNA restriction-modification system"/>
    <property type="evidence" value="ECO:0007669"/>
    <property type="project" value="UniProtKB-KW"/>
</dbReference>
<dbReference type="SUPFAM" id="SSF116734">
    <property type="entry name" value="DNA methylase specificity domain"/>
    <property type="match status" value="2"/>
</dbReference>
<dbReference type="AlphaFoldDB" id="A0A0Q9ZY39"/>
<dbReference type="Pfam" id="PF01420">
    <property type="entry name" value="Methylase_S"/>
    <property type="match status" value="1"/>
</dbReference>
<evidence type="ECO:0000313" key="6">
    <source>
        <dbReference type="Proteomes" id="UP000050836"/>
    </source>
</evidence>